<evidence type="ECO:0000256" key="1">
    <source>
        <dbReference type="SAM" id="MobiDB-lite"/>
    </source>
</evidence>
<protein>
    <submittedName>
        <fullName evidence="2">Uncharacterized protein</fullName>
    </submittedName>
</protein>
<feature type="region of interest" description="Disordered" evidence="1">
    <location>
        <begin position="530"/>
        <end position="551"/>
    </location>
</feature>
<organism evidence="2">
    <name type="scientific">viral metagenome</name>
    <dbReference type="NCBI Taxonomy" id="1070528"/>
    <lineage>
        <taxon>unclassified sequences</taxon>
        <taxon>metagenomes</taxon>
        <taxon>organismal metagenomes</taxon>
    </lineage>
</organism>
<proteinExistence type="predicted"/>
<evidence type="ECO:0000313" key="2">
    <source>
        <dbReference type="EMBL" id="QHT86925.1"/>
    </source>
</evidence>
<reference evidence="2" key="1">
    <citation type="journal article" date="2020" name="Nature">
        <title>Giant virus diversity and host interactions through global metagenomics.</title>
        <authorList>
            <person name="Schulz F."/>
            <person name="Roux S."/>
            <person name="Paez-Espino D."/>
            <person name="Jungbluth S."/>
            <person name="Walsh D.A."/>
            <person name="Denef V.J."/>
            <person name="McMahon K.D."/>
            <person name="Konstantinidis K.T."/>
            <person name="Eloe-Fadrosh E.A."/>
            <person name="Kyrpides N.C."/>
            <person name="Woyke T."/>
        </authorList>
    </citation>
    <scope>NUCLEOTIDE SEQUENCE</scope>
    <source>
        <strain evidence="2">GVMAG-M-3300023184-18</strain>
    </source>
</reference>
<sequence>MSSPTADYYKQRFYQAANKAGQAASNARQFVSGAANAFTNPVPFAPIAPVNRFASSGNNSSGSGVASDGEYKMFTRAQLNDLYGNKSGNRGSSFMNTNFFSLGEGPIEHIIMMFQLYIALIAALSRLSMNAASMSASFLFGNETLINIFSIFLENALNLILNRNVADMSLDQLHQSLEMNKPKLQQMSALLINEISALALGLSDVCSKIATDWITNVLPGLLKSSAIGASSAAEAGINAATMGAFGELVEIFSAGAAAVGGMMKIMNGLQNNIGNFKEAYGKVSNAYDGLVKLKELFSKSPSEIAAAATAAVIPQTVQKIADRAVDAITSAGNPYLSPGAAPNPAALDATPGAPFKSLIGNAADKGVNYLANAGLDAANRLSTNLVNKGVDLGLKGLRGVAKAIKGEAAIPQPQSPPPSESSIRNLANKIKENFGTVKEMARKFGITVTGLSGLADKIRTNSQLAAYLAKRLGMTITGLQGSMLTRLADELEGMSGDPENASVRRAKSIGQQVVRPVANGLNNVSNYLDRVSGGGSNGGSNGRDKNKMKSRKYLKNKKYFKKYMSTLRRKTSKKELDLLNGIRDLKTMISL</sequence>
<accession>A0A6C0I3E2</accession>
<dbReference type="EMBL" id="MN740078">
    <property type="protein sequence ID" value="QHT86925.1"/>
    <property type="molecule type" value="Genomic_DNA"/>
</dbReference>
<name>A0A6C0I3E2_9ZZZZ</name>
<dbReference type="AlphaFoldDB" id="A0A6C0I3E2"/>
<feature type="compositionally biased region" description="Gly residues" evidence="1">
    <location>
        <begin position="532"/>
        <end position="541"/>
    </location>
</feature>